<feature type="transmembrane region" description="Helical" evidence="1">
    <location>
        <begin position="389"/>
        <end position="411"/>
    </location>
</feature>
<dbReference type="InterPro" id="IPR027463">
    <property type="entry name" value="AcrB_DN_DC_subdom"/>
</dbReference>
<feature type="transmembrane region" description="Helical" evidence="1">
    <location>
        <begin position="863"/>
        <end position="882"/>
    </location>
</feature>
<dbReference type="Gene3D" id="3.30.70.1320">
    <property type="entry name" value="Multidrug efflux transporter AcrB pore domain like"/>
    <property type="match status" value="1"/>
</dbReference>
<name>A0A086PDD9_SPHHM</name>
<dbReference type="GO" id="GO:0005886">
    <property type="term" value="C:plasma membrane"/>
    <property type="evidence" value="ECO:0007669"/>
    <property type="project" value="TreeGrafter"/>
</dbReference>
<dbReference type="PATRIC" id="fig|1219045.3.peg.918"/>
<gene>
    <name evidence="2" type="ORF">BV98_000901</name>
</gene>
<protein>
    <submittedName>
        <fullName evidence="2">Acriflavin resistance protein</fullName>
    </submittedName>
</protein>
<evidence type="ECO:0000256" key="1">
    <source>
        <dbReference type="SAM" id="Phobius"/>
    </source>
</evidence>
<dbReference type="SUPFAM" id="SSF82714">
    <property type="entry name" value="Multidrug efflux transporter AcrB TolC docking domain, DN and DC subdomains"/>
    <property type="match status" value="2"/>
</dbReference>
<feature type="transmembrane region" description="Helical" evidence="1">
    <location>
        <begin position="992"/>
        <end position="1021"/>
    </location>
</feature>
<dbReference type="SUPFAM" id="SSF82866">
    <property type="entry name" value="Multidrug efflux transporter AcrB transmembrane domain"/>
    <property type="match status" value="2"/>
</dbReference>
<feature type="transmembrane region" description="Helical" evidence="1">
    <location>
        <begin position="360"/>
        <end position="377"/>
    </location>
</feature>
<feature type="transmembrane region" description="Helical" evidence="1">
    <location>
        <begin position="961"/>
        <end position="980"/>
    </location>
</feature>
<keyword evidence="3" id="KW-1185">Reference proteome</keyword>
<dbReference type="SUPFAM" id="SSF82693">
    <property type="entry name" value="Multidrug efflux transporter AcrB pore domain, PN1, PN2, PC1 and PC2 subdomains"/>
    <property type="match status" value="2"/>
</dbReference>
<dbReference type="RefSeq" id="WP_037462978.1">
    <property type="nucleotide sequence ID" value="NZ_BCZD01000021.1"/>
</dbReference>
<keyword evidence="1" id="KW-0472">Membrane</keyword>
<dbReference type="PANTHER" id="PTHR32063:SF77">
    <property type="entry name" value="ACR FAMILY TRANSPORT PROTEIN"/>
    <property type="match status" value="1"/>
</dbReference>
<sequence length="1052" mass="113406">MSFRNISAWAIRNPVSPLVLFVALLIAGMVSFGRMDINQQPDISFPIAQVMVSQPGAAPPELETQVTQRIEAAVRGISGVDEITSTVSEGQSMTIVQFQIGTPIDRGVNDVKNAVDQIRSDLPEGILEPQVTRMDADGPIAYFSAEATDMTLEQLSWYVDNTVAKRLLAVPGMAAVKRGGGVTREIRVILDPAKLQSHGITAAQVNQQLQQVNLNAAGGRTEIAGAEQAIRVLGNAEDAYALGQTQIAIVGGRTVKLADLADVRDMYAEQRSLSLMNGTQVTSFSLEKAKGSSDVTVFDNALKVLEQLKKENPKIRYKQLFSSVDYTKSQYHTAMQAMIEGAVLAVVVVFLFLRDWRATIIAALAIPLSAIPTFWFMDMMGFTLNVTSLLALSLVAGVLVDDAIVEIENIVRHMRMGKTAYQAAIDAADEIGLAVLATTMAIVAVFLPVALMPGISGQFFIQFGMTVVVAVLLSLAVARLITPMVAAYFLKAHGAESHGEGWMMDIYMRVLRWSLDERRANAHRARTGRRFTASLRDHRIWTVGIGGLAFATTLVAFATLPMAFQPSMDTDFSQVKIETVPGSTLEQTTDVARRVADMLAADEAYVDAAFADIEPTSANIYLTLRKDRPSSSVEWERAVAPKFQQIADARVNFQSQAGGGFGRDVTIMLGSDDADLLDQTANKLVAEMSGVKEIRAPRVQGDMNRPEIIIKPRFDLAASLGVTTAALSQAIRVATIGDIDQNTAKFSLSDRQIPIRVAVAENSRRDIATIENMPVPTVSGGSVPLKVVADVTFGAGPTQIRRYNQIRRIVVDADFAPGIVSSQATGKINALPTMRAINEGRIPGLEKINTGESKWQAEMVGNFLTAVISGIMLVLAVLTLLYKRLMPPFINLGSLLLAPLGGAIALHLTGNPISMPVLIGLLMLLGIVAKNSILVIDFALEEVQKGVPRLEAIVDAGHKRAQPIVMTTVAMVAGMVPTALSLGGDSAWRAPMGITVIGGLLLSTLLTLVIVPATFSLALEIEEWAGPRLRRRLLTYKPGDDTKHEGITQPAE</sequence>
<feature type="transmembrane region" description="Helical" evidence="1">
    <location>
        <begin position="459"/>
        <end position="481"/>
    </location>
</feature>
<keyword evidence="1" id="KW-0812">Transmembrane</keyword>
<feature type="transmembrane region" description="Helical" evidence="1">
    <location>
        <begin position="889"/>
        <end position="909"/>
    </location>
</feature>
<feature type="transmembrane region" description="Helical" evidence="1">
    <location>
        <begin position="540"/>
        <end position="564"/>
    </location>
</feature>
<dbReference type="eggNOG" id="COG0841">
    <property type="taxonomic scope" value="Bacteria"/>
</dbReference>
<dbReference type="InterPro" id="IPR001036">
    <property type="entry name" value="Acrflvin-R"/>
</dbReference>
<organism evidence="2 3">
    <name type="scientific">Sphingobium herbicidovorans (strain ATCC 700291 / DSM 11019 / CCUG 56400 / KCTC 2939 / LMG 18315 / NBRC 16415 / MH)</name>
    <name type="common">Sphingomonas herbicidovorans</name>
    <dbReference type="NCBI Taxonomy" id="1219045"/>
    <lineage>
        <taxon>Bacteria</taxon>
        <taxon>Pseudomonadati</taxon>
        <taxon>Pseudomonadota</taxon>
        <taxon>Alphaproteobacteria</taxon>
        <taxon>Sphingomonadales</taxon>
        <taxon>Sphingomonadaceae</taxon>
        <taxon>Sphingobium</taxon>
    </lineage>
</organism>
<accession>A0A086PDD9</accession>
<evidence type="ECO:0000313" key="2">
    <source>
        <dbReference type="EMBL" id="KFG91407.1"/>
    </source>
</evidence>
<dbReference type="PRINTS" id="PR00702">
    <property type="entry name" value="ACRIFLAVINRP"/>
</dbReference>
<feature type="transmembrane region" description="Helical" evidence="1">
    <location>
        <begin position="431"/>
        <end position="453"/>
    </location>
</feature>
<comment type="caution">
    <text evidence="2">The sequence shown here is derived from an EMBL/GenBank/DDBJ whole genome shotgun (WGS) entry which is preliminary data.</text>
</comment>
<feature type="transmembrane region" description="Helical" evidence="1">
    <location>
        <begin position="915"/>
        <end position="940"/>
    </location>
</feature>
<dbReference type="GO" id="GO:0042910">
    <property type="term" value="F:xenobiotic transmembrane transporter activity"/>
    <property type="evidence" value="ECO:0007669"/>
    <property type="project" value="TreeGrafter"/>
</dbReference>
<keyword evidence="1" id="KW-1133">Transmembrane helix</keyword>
<dbReference type="Gene3D" id="3.30.70.1430">
    <property type="entry name" value="Multidrug efflux transporter AcrB pore domain"/>
    <property type="match status" value="2"/>
</dbReference>
<dbReference type="Gene3D" id="1.20.1640.10">
    <property type="entry name" value="Multidrug efflux transporter AcrB transmembrane domain"/>
    <property type="match status" value="2"/>
</dbReference>
<reference evidence="2" key="1">
    <citation type="submission" date="2014-08" db="EMBL/GenBank/DDBJ databases">
        <title>Draft genome sequences of Sphingobium herbicidovorans.</title>
        <authorList>
            <person name="Gan H.M."/>
            <person name="Gan H.Y."/>
            <person name="Savka M.A."/>
        </authorList>
    </citation>
    <scope>NUCLEOTIDE SEQUENCE [LARGE SCALE GENOMIC DNA]</scope>
    <source>
        <strain evidence="2">NBRC 16415</strain>
    </source>
</reference>
<dbReference type="Gene3D" id="3.30.70.1440">
    <property type="entry name" value="Multidrug efflux transporter AcrB pore domain"/>
    <property type="match status" value="1"/>
</dbReference>
<dbReference type="PANTHER" id="PTHR32063">
    <property type="match status" value="1"/>
</dbReference>
<proteinExistence type="predicted"/>
<dbReference type="STRING" id="76947.GCA_002080435_01886"/>
<feature type="transmembrane region" description="Helical" evidence="1">
    <location>
        <begin position="334"/>
        <end position="353"/>
    </location>
</feature>
<dbReference type="EMBL" id="JFZA02000004">
    <property type="protein sequence ID" value="KFG91407.1"/>
    <property type="molecule type" value="Genomic_DNA"/>
</dbReference>
<dbReference type="OrthoDB" id="9806532at2"/>
<dbReference type="Proteomes" id="UP000024284">
    <property type="component" value="Unassembled WGS sequence"/>
</dbReference>
<dbReference type="AlphaFoldDB" id="A0A086PDD9"/>
<evidence type="ECO:0000313" key="3">
    <source>
        <dbReference type="Proteomes" id="UP000024284"/>
    </source>
</evidence>
<dbReference type="Gene3D" id="3.30.2090.10">
    <property type="entry name" value="Multidrug efflux transporter AcrB TolC docking domain, DN and DC subdomains"/>
    <property type="match status" value="2"/>
</dbReference>
<dbReference type="Pfam" id="PF00873">
    <property type="entry name" value="ACR_tran"/>
    <property type="match status" value="1"/>
</dbReference>